<dbReference type="EMBL" id="JAQMWT010000130">
    <property type="protein sequence ID" value="KAJ8609812.1"/>
    <property type="molecule type" value="Genomic_DNA"/>
</dbReference>
<evidence type="ECO:0000256" key="2">
    <source>
        <dbReference type="ARBA" id="ARBA00023315"/>
    </source>
</evidence>
<dbReference type="Pfam" id="PF00583">
    <property type="entry name" value="Acetyltransf_1"/>
    <property type="match status" value="1"/>
</dbReference>
<dbReference type="Proteomes" id="UP001230188">
    <property type="component" value="Unassembled WGS sequence"/>
</dbReference>
<evidence type="ECO:0000256" key="1">
    <source>
        <dbReference type="ARBA" id="ARBA00022679"/>
    </source>
</evidence>
<reference evidence="5" key="1">
    <citation type="submission" date="2023-01" db="EMBL/GenBank/DDBJ databases">
        <title>Metagenome sequencing of chrysophaentin producing Chrysophaeum taylorii.</title>
        <authorList>
            <person name="Davison J."/>
            <person name="Bewley C."/>
        </authorList>
    </citation>
    <scope>NUCLEOTIDE SEQUENCE</scope>
    <source>
        <strain evidence="5">NIES-1699</strain>
    </source>
</reference>
<feature type="domain" description="N-acetyltransferase" evidence="4">
    <location>
        <begin position="32"/>
        <end position="175"/>
    </location>
</feature>
<sequence>MVRASFFLPLASALCDRGRWTVRRLATTTNEVTIEAAGFGDIEEIQRCNRASLPENYADSFYERHLKQWPDLSFVARADGAVAGYVLGRLDENLGHITSLAVNREWRRLGLARRLMHSVHAQLVKRDVSVSRLHVRCSNFKALKLYSSLGYTIHTVVRGYYADGEAAYLMAATLHLPSKEVVV</sequence>
<evidence type="ECO:0000313" key="5">
    <source>
        <dbReference type="EMBL" id="KAJ8609812.1"/>
    </source>
</evidence>
<gene>
    <name evidence="5" type="ORF">CTAYLR_007182</name>
</gene>
<dbReference type="SUPFAM" id="SSF55729">
    <property type="entry name" value="Acyl-CoA N-acyltransferases (Nat)"/>
    <property type="match status" value="1"/>
</dbReference>
<keyword evidence="6" id="KW-1185">Reference proteome</keyword>
<comment type="caution">
    <text evidence="5">The sequence shown here is derived from an EMBL/GenBank/DDBJ whole genome shotgun (WGS) entry which is preliminary data.</text>
</comment>
<accession>A0AAD7UJY4</accession>
<dbReference type="CDD" id="cd04301">
    <property type="entry name" value="NAT_SF"/>
    <property type="match status" value="1"/>
</dbReference>
<keyword evidence="2" id="KW-0012">Acyltransferase</keyword>
<dbReference type="InterPro" id="IPR000182">
    <property type="entry name" value="GNAT_dom"/>
</dbReference>
<evidence type="ECO:0000259" key="4">
    <source>
        <dbReference type="PROSITE" id="PS51186"/>
    </source>
</evidence>
<protein>
    <recommendedName>
        <fullName evidence="4">N-acetyltransferase domain-containing protein</fullName>
    </recommendedName>
</protein>
<name>A0AAD7UJY4_9STRA</name>
<dbReference type="PANTHER" id="PTHR23091">
    <property type="entry name" value="N-TERMINAL ACETYLTRANSFERASE"/>
    <property type="match status" value="1"/>
</dbReference>
<comment type="similarity">
    <text evidence="3">Belongs to the acetyltransferase family. ARD1 subfamily.</text>
</comment>
<evidence type="ECO:0000256" key="3">
    <source>
        <dbReference type="ARBA" id="ARBA00025786"/>
    </source>
</evidence>
<dbReference type="InterPro" id="IPR016181">
    <property type="entry name" value="Acyl_CoA_acyltransferase"/>
</dbReference>
<evidence type="ECO:0000313" key="6">
    <source>
        <dbReference type="Proteomes" id="UP001230188"/>
    </source>
</evidence>
<dbReference type="PROSITE" id="PS51186">
    <property type="entry name" value="GNAT"/>
    <property type="match status" value="1"/>
</dbReference>
<dbReference type="AlphaFoldDB" id="A0AAD7UJY4"/>
<dbReference type="GO" id="GO:0004596">
    <property type="term" value="F:protein-N-terminal amino-acid acetyltransferase activity"/>
    <property type="evidence" value="ECO:0007669"/>
    <property type="project" value="InterPro"/>
</dbReference>
<dbReference type="InterPro" id="IPR045047">
    <property type="entry name" value="Ard1-like"/>
</dbReference>
<organism evidence="5 6">
    <name type="scientific">Chrysophaeum taylorii</name>
    <dbReference type="NCBI Taxonomy" id="2483200"/>
    <lineage>
        <taxon>Eukaryota</taxon>
        <taxon>Sar</taxon>
        <taxon>Stramenopiles</taxon>
        <taxon>Ochrophyta</taxon>
        <taxon>Pelagophyceae</taxon>
        <taxon>Pelagomonadales</taxon>
        <taxon>Pelagomonadaceae</taxon>
        <taxon>Chrysophaeum</taxon>
    </lineage>
</organism>
<dbReference type="GO" id="GO:0031415">
    <property type="term" value="C:NatA complex"/>
    <property type="evidence" value="ECO:0007669"/>
    <property type="project" value="InterPro"/>
</dbReference>
<proteinExistence type="inferred from homology"/>
<keyword evidence="1" id="KW-0808">Transferase</keyword>
<dbReference type="PANTHER" id="PTHR23091:SF4">
    <property type="entry name" value="N-TERMINAL AMINO-ACID N(ALPHA)-ACETYLTRANSFERASE NATA"/>
    <property type="match status" value="1"/>
</dbReference>
<dbReference type="Gene3D" id="3.40.630.30">
    <property type="match status" value="1"/>
</dbReference>